<dbReference type="OrthoDB" id="5179115at2"/>
<evidence type="ECO:0000313" key="5">
    <source>
        <dbReference type="Proteomes" id="UP000260828"/>
    </source>
</evidence>
<dbReference type="Proteomes" id="UP000260828">
    <property type="component" value="Unassembled WGS sequence"/>
</dbReference>
<evidence type="ECO:0000313" key="3">
    <source>
        <dbReference type="EMBL" id="RGE66672.1"/>
    </source>
</evidence>
<dbReference type="SUPFAM" id="SSF52402">
    <property type="entry name" value="Adenine nucleotide alpha hydrolases-like"/>
    <property type="match status" value="1"/>
</dbReference>
<sequence>MSLGRKQSISNEAWLEAVATIESAVPRRELDDLVAVTIEDIRATVGQKKAAYAWSAGKDSVVLGKLCEAAGVTDSMIGVCDLEYPAFMAWVNEHKPAGCEVINTHQDLDWLARHPDMLFPKDSAKAGRWFSIVQHRAQAEYFKAHNLDIVILGRRRADGNFVGRGTNIYTDGKGVTRFSPLAAWGHEHVLAYIHYHQLPLPPIYGWKNGYLCGTHPWPARQWTGGIKNGWREVYEIDPTIVTAAAEKLASARAFLKGVQA</sequence>
<evidence type="ECO:0000313" key="4">
    <source>
        <dbReference type="Proteomes" id="UP000095765"/>
    </source>
</evidence>
<dbReference type="Pfam" id="PF01507">
    <property type="entry name" value="PAPS_reduct"/>
    <property type="match status" value="1"/>
</dbReference>
<organism evidence="2 4">
    <name type="scientific">Anaerotruncus colihominis</name>
    <dbReference type="NCBI Taxonomy" id="169435"/>
    <lineage>
        <taxon>Bacteria</taxon>
        <taxon>Bacillati</taxon>
        <taxon>Bacillota</taxon>
        <taxon>Clostridia</taxon>
        <taxon>Eubacteriales</taxon>
        <taxon>Oscillospiraceae</taxon>
        <taxon>Anaerotruncus</taxon>
    </lineage>
</organism>
<dbReference type="InterPro" id="IPR002500">
    <property type="entry name" value="PAPS_reduct_dom"/>
</dbReference>
<dbReference type="InterPro" id="IPR014729">
    <property type="entry name" value="Rossmann-like_a/b/a_fold"/>
</dbReference>
<evidence type="ECO:0000259" key="1">
    <source>
        <dbReference type="Pfam" id="PF01507"/>
    </source>
</evidence>
<gene>
    <name evidence="3" type="ORF">DXC40_12920</name>
    <name evidence="2" type="ORF">ERS852551_03168</name>
</gene>
<dbReference type="GO" id="GO:0003824">
    <property type="term" value="F:catalytic activity"/>
    <property type="evidence" value="ECO:0007669"/>
    <property type="project" value="InterPro"/>
</dbReference>
<feature type="domain" description="Phosphoadenosine phosphosulphate reductase" evidence="1">
    <location>
        <begin position="50"/>
        <end position="205"/>
    </location>
</feature>
<accession>A0A174TXS7</accession>
<name>A0A174TXS7_9FIRM</name>
<dbReference type="AlphaFoldDB" id="A0A174TXS7"/>
<dbReference type="Gene3D" id="3.40.50.620">
    <property type="entry name" value="HUPs"/>
    <property type="match status" value="1"/>
</dbReference>
<dbReference type="EMBL" id="CZBE01000027">
    <property type="protein sequence ID" value="CUQ11579.1"/>
    <property type="molecule type" value="Genomic_DNA"/>
</dbReference>
<dbReference type="RefSeq" id="WP_006873590.1">
    <property type="nucleotide sequence ID" value="NZ_CABIWA010000020.1"/>
</dbReference>
<dbReference type="Proteomes" id="UP000095765">
    <property type="component" value="Unassembled WGS sequence"/>
</dbReference>
<reference evidence="2 4" key="1">
    <citation type="submission" date="2015-09" db="EMBL/GenBank/DDBJ databases">
        <authorList>
            <consortium name="Pathogen Informatics"/>
        </authorList>
    </citation>
    <scope>NUCLEOTIDE SEQUENCE [LARGE SCALE GENOMIC DNA]</scope>
    <source>
        <strain evidence="2 4">2789STDY5834939</strain>
    </source>
</reference>
<protein>
    <submittedName>
        <fullName evidence="2">Phosphoadenosine phosphosulfate reductase family</fullName>
    </submittedName>
</protein>
<dbReference type="EMBL" id="QVME01000007">
    <property type="protein sequence ID" value="RGE66672.1"/>
    <property type="molecule type" value="Genomic_DNA"/>
</dbReference>
<proteinExistence type="predicted"/>
<evidence type="ECO:0000313" key="2">
    <source>
        <dbReference type="EMBL" id="CUQ11579.1"/>
    </source>
</evidence>
<reference evidence="3 5" key="2">
    <citation type="submission" date="2018-08" db="EMBL/GenBank/DDBJ databases">
        <title>A genome reference for cultivated species of the human gut microbiota.</title>
        <authorList>
            <person name="Zou Y."/>
            <person name="Xue W."/>
            <person name="Luo G."/>
        </authorList>
    </citation>
    <scope>NUCLEOTIDE SEQUENCE [LARGE SCALE GENOMIC DNA]</scope>
    <source>
        <strain evidence="3 5">TF05-12AC</strain>
    </source>
</reference>